<name>J2ZLS4_ACTNH</name>
<dbReference type="AlphaFoldDB" id="J2ZLS4"/>
<reference evidence="1 2" key="1">
    <citation type="submission" date="2012-07" db="EMBL/GenBank/DDBJ databases">
        <authorList>
            <person name="Durkin A.S."/>
            <person name="McCorrison J."/>
            <person name="Torralba M."/>
            <person name="Gillis M."/>
            <person name="Methe B."/>
            <person name="Sutton G."/>
            <person name="Nelson K.E."/>
        </authorList>
    </citation>
    <scope>NUCLEOTIDE SEQUENCE [LARGE SCALE GENOMIC DNA]</scope>
    <source>
        <strain evidence="2">ATCC 12104 / DSM 43013 / CCUG 2238 / JCM 8349 / NCTC 10301 / Howell 279</strain>
    </source>
</reference>
<evidence type="ECO:0000313" key="2">
    <source>
        <dbReference type="Proteomes" id="UP000007814"/>
    </source>
</evidence>
<dbReference type="EMBL" id="ALJK01000240">
    <property type="protein sequence ID" value="EJN83425.1"/>
    <property type="molecule type" value="Genomic_DNA"/>
</dbReference>
<protein>
    <submittedName>
        <fullName evidence="1">Uncharacterized protein</fullName>
    </submittedName>
</protein>
<gene>
    <name evidence="1" type="ORF">HMPREF1129_1413</name>
</gene>
<dbReference type="Proteomes" id="UP000007814">
    <property type="component" value="Unassembled WGS sequence"/>
</dbReference>
<organism evidence="1 2">
    <name type="scientific">Actinomyces naeslundii (strain ATCC 12104 / DSM 43013 / CCUG 2238 / JCM 8349 / NCTC 10301 / Howell 279)</name>
    <dbReference type="NCBI Taxonomy" id="1115803"/>
    <lineage>
        <taxon>Bacteria</taxon>
        <taxon>Bacillati</taxon>
        <taxon>Actinomycetota</taxon>
        <taxon>Actinomycetes</taxon>
        <taxon>Actinomycetales</taxon>
        <taxon>Actinomycetaceae</taxon>
        <taxon>Actinomyces</taxon>
    </lineage>
</organism>
<accession>J2ZLS4</accession>
<comment type="caution">
    <text evidence="1">The sequence shown here is derived from an EMBL/GenBank/DDBJ whole genome shotgun (WGS) entry which is preliminary data.</text>
</comment>
<evidence type="ECO:0000313" key="1">
    <source>
        <dbReference type="EMBL" id="EJN83425.1"/>
    </source>
</evidence>
<sequence>MTRRFLRSFSNAIGGEVPEGDSVANGSGAATGIRALSYSRPAIESNQADRPLR</sequence>
<proteinExistence type="predicted"/>